<keyword evidence="7" id="KW-1185">Reference proteome</keyword>
<evidence type="ECO:0000313" key="7">
    <source>
        <dbReference type="Proteomes" id="UP000247591"/>
    </source>
</evidence>
<dbReference type="InterPro" id="IPR050315">
    <property type="entry name" value="FAD-oxidoreductase_2"/>
</dbReference>
<dbReference type="PANTHER" id="PTHR43400">
    <property type="entry name" value="FUMARATE REDUCTASE"/>
    <property type="match status" value="1"/>
</dbReference>
<reference evidence="6 7" key="1">
    <citation type="submission" date="2018-06" db="EMBL/GenBank/DDBJ databases">
        <title>Genomic Encyclopedia of Type Strains, Phase IV (KMG-IV): sequencing the most valuable type-strain genomes for metagenomic binning, comparative biology and taxonomic classification.</title>
        <authorList>
            <person name="Goeker M."/>
        </authorList>
    </citation>
    <scope>NUCLEOTIDE SEQUENCE [LARGE SCALE GENOMIC DNA]</scope>
    <source>
        <strain evidence="6 7">DSM 45521</strain>
    </source>
</reference>
<dbReference type="RefSeq" id="WP_110471539.1">
    <property type="nucleotide sequence ID" value="NZ_QJSP01000013.1"/>
</dbReference>
<dbReference type="SUPFAM" id="SSF51905">
    <property type="entry name" value="FAD/NAD(P)-binding domain"/>
    <property type="match status" value="1"/>
</dbReference>
<dbReference type="Gene3D" id="3.50.50.60">
    <property type="entry name" value="FAD/NAD(P)-binding domain"/>
    <property type="match status" value="2"/>
</dbReference>
<accession>A0A318RHI8</accession>
<dbReference type="InterPro" id="IPR036188">
    <property type="entry name" value="FAD/NAD-bd_sf"/>
</dbReference>
<evidence type="ECO:0000256" key="1">
    <source>
        <dbReference type="ARBA" id="ARBA00001974"/>
    </source>
</evidence>
<dbReference type="GO" id="GO:0033765">
    <property type="term" value="F:steroid dehydrogenase activity, acting on the CH-CH group of donors"/>
    <property type="evidence" value="ECO:0007669"/>
    <property type="project" value="UniProtKB-ARBA"/>
</dbReference>
<evidence type="ECO:0000259" key="5">
    <source>
        <dbReference type="Pfam" id="PF00890"/>
    </source>
</evidence>
<dbReference type="EMBL" id="QJSP01000013">
    <property type="protein sequence ID" value="PYE14393.1"/>
    <property type="molecule type" value="Genomic_DNA"/>
</dbReference>
<dbReference type="PANTHER" id="PTHR43400:SF10">
    <property type="entry name" value="3-OXOSTEROID 1-DEHYDROGENASE"/>
    <property type="match status" value="1"/>
</dbReference>
<comment type="cofactor">
    <cofactor evidence="1">
        <name>FAD</name>
        <dbReference type="ChEBI" id="CHEBI:57692"/>
    </cofactor>
</comment>
<proteinExistence type="predicted"/>
<evidence type="ECO:0000256" key="4">
    <source>
        <dbReference type="ARBA" id="ARBA00023002"/>
    </source>
</evidence>
<organism evidence="6 7">
    <name type="scientific">Williamsia limnetica</name>
    <dbReference type="NCBI Taxonomy" id="882452"/>
    <lineage>
        <taxon>Bacteria</taxon>
        <taxon>Bacillati</taxon>
        <taxon>Actinomycetota</taxon>
        <taxon>Actinomycetes</taxon>
        <taxon>Mycobacteriales</taxon>
        <taxon>Nocardiaceae</taxon>
        <taxon>Williamsia</taxon>
    </lineage>
</organism>
<evidence type="ECO:0000256" key="3">
    <source>
        <dbReference type="ARBA" id="ARBA00022827"/>
    </source>
</evidence>
<dbReference type="Proteomes" id="UP000247591">
    <property type="component" value="Unassembled WGS sequence"/>
</dbReference>
<keyword evidence="3" id="KW-0274">FAD</keyword>
<protein>
    <submittedName>
        <fullName evidence="6">FAD binding domain-containing protein</fullName>
    </submittedName>
</protein>
<dbReference type="OrthoDB" id="9813348at2"/>
<feature type="domain" description="FAD-dependent oxidoreductase 2 FAD-binding" evidence="5">
    <location>
        <begin position="8"/>
        <end position="491"/>
    </location>
</feature>
<evidence type="ECO:0000313" key="6">
    <source>
        <dbReference type="EMBL" id="PYE14393.1"/>
    </source>
</evidence>
<dbReference type="InterPro" id="IPR003953">
    <property type="entry name" value="FAD-dep_OxRdtase_2_FAD-bd"/>
</dbReference>
<keyword evidence="4" id="KW-0560">Oxidoreductase</keyword>
<name>A0A318RHI8_WILLI</name>
<dbReference type="Pfam" id="PF00890">
    <property type="entry name" value="FAD_binding_2"/>
    <property type="match status" value="1"/>
</dbReference>
<evidence type="ECO:0000256" key="2">
    <source>
        <dbReference type="ARBA" id="ARBA00022630"/>
    </source>
</evidence>
<dbReference type="SUPFAM" id="SSF56425">
    <property type="entry name" value="Succinate dehydrogenase/fumarate reductase flavoprotein, catalytic domain"/>
    <property type="match status" value="1"/>
</dbReference>
<dbReference type="GO" id="GO:0008202">
    <property type="term" value="P:steroid metabolic process"/>
    <property type="evidence" value="ECO:0007669"/>
    <property type="project" value="UniProtKB-ARBA"/>
</dbReference>
<comment type="caution">
    <text evidence="6">The sequence shown here is derived from an EMBL/GenBank/DDBJ whole genome shotgun (WGS) entry which is preliminary data.</text>
</comment>
<dbReference type="InterPro" id="IPR027477">
    <property type="entry name" value="Succ_DH/fumarate_Rdtase_cat_sf"/>
</dbReference>
<gene>
    <name evidence="6" type="ORF">DFR67_113187</name>
</gene>
<dbReference type="AlphaFoldDB" id="A0A318RHI8"/>
<sequence length="524" mass="55024">MNWNEEVDVIIAGSGGVLAGAYTAAREGLDVAVFEASDKFGGTTAYSGGGMWFPCNPVLKRAGVDDTVEDALTYYQSVVGDRTPKDIQEAFVRGGAPLVEYLEQDANIEFALLPWPDYYGKAPKAKTDGMRHMTAAPLTAEEVGSLRDSLRPPLDTDRLGAPLPESLIGGQALIARLVMAISAYPNASLHLNSSLVELVVEDGAVTGAVVERDGQRIAVRARRGVVLGTGGFEANDQMRKTFGVPGSADDTMGVPTNTGLGLRAAIAAGADVDLVDQAWWSPGITHPDGRSTFSLWITGGIFVDSNGERFVNESGPYDRIGRTALGALAEGNLGLPYWIIFDDREGEVPPIKSTSVTMVEAEKFVSEGLWHSADTLEELAEKIGVPSNSLAATVARYNGFVAAGVDLDYGRGDEAYDRAFFGGHSPMVPIERGPFHAAALGLSDLGTKGGIRTDAVGRALDRSGAPIAGLYASGNTMAAPSGEAYPAGGNPIATSMLFSHLAVQDIAKADRALRAIDNDSAISS</sequence>
<keyword evidence="2" id="KW-0285">Flavoprotein</keyword>
<dbReference type="NCBIfam" id="NF009474">
    <property type="entry name" value="PRK12837.1"/>
    <property type="match status" value="1"/>
</dbReference>